<gene>
    <name evidence="2" type="ORF">NESM_000675200</name>
</gene>
<organism evidence="2 3">
    <name type="scientific">Novymonas esmeraldas</name>
    <dbReference type="NCBI Taxonomy" id="1808958"/>
    <lineage>
        <taxon>Eukaryota</taxon>
        <taxon>Discoba</taxon>
        <taxon>Euglenozoa</taxon>
        <taxon>Kinetoplastea</taxon>
        <taxon>Metakinetoplastina</taxon>
        <taxon>Trypanosomatida</taxon>
        <taxon>Trypanosomatidae</taxon>
        <taxon>Novymonas</taxon>
    </lineage>
</organism>
<comment type="caution">
    <text evidence="2">The sequence shown here is derived from an EMBL/GenBank/DDBJ whole genome shotgun (WGS) entry which is preliminary data.</text>
</comment>
<proteinExistence type="predicted"/>
<name>A0AAW0EW33_9TRYP</name>
<evidence type="ECO:0000256" key="1">
    <source>
        <dbReference type="SAM" id="MobiDB-lite"/>
    </source>
</evidence>
<dbReference type="Proteomes" id="UP001430356">
    <property type="component" value="Unassembled WGS sequence"/>
</dbReference>
<keyword evidence="3" id="KW-1185">Reference proteome</keyword>
<sequence length="229" mass="23960">MDEYGTEDVNQIEDGNESNAALLQLQDAFVNALTASGALGKIRAQLRASALALIRGDDDLQDAAVGPVVRPMALSSGAKVSLLLLYDFLQHHHLHQTAGVLEVEGSMHLLSNERASLLGGLAQLPGDGSLLERLLQSHEADKEKGRIVNPPSTTTAAAAAAPSPPEGPAAADLSVSRSATEDAGLAGPPPDDADVLYELERYDDSIPFSDTDTPIDAHDACDELDAPPQ</sequence>
<evidence type="ECO:0000313" key="3">
    <source>
        <dbReference type="Proteomes" id="UP001430356"/>
    </source>
</evidence>
<evidence type="ECO:0000313" key="2">
    <source>
        <dbReference type="EMBL" id="KAK7197285.1"/>
    </source>
</evidence>
<dbReference type="AlphaFoldDB" id="A0AAW0EW33"/>
<accession>A0AAW0EW33</accession>
<protein>
    <submittedName>
        <fullName evidence="2">Uncharacterized protein</fullName>
    </submittedName>
</protein>
<dbReference type="EMBL" id="JAECZO010000100">
    <property type="protein sequence ID" value="KAK7197285.1"/>
    <property type="molecule type" value="Genomic_DNA"/>
</dbReference>
<feature type="compositionally biased region" description="Low complexity" evidence="1">
    <location>
        <begin position="150"/>
        <end position="161"/>
    </location>
</feature>
<reference evidence="2 3" key="1">
    <citation type="journal article" date="2021" name="MBio">
        <title>A New Model Trypanosomatid, Novymonas esmeraldas: Genomic Perception of Its 'Candidatus Pandoraea novymonadis' Endosymbiont.</title>
        <authorList>
            <person name="Zakharova A."/>
            <person name="Saura A."/>
            <person name="Butenko A."/>
            <person name="Podesvova L."/>
            <person name="Warmusova S."/>
            <person name="Kostygov A.Y."/>
            <person name="Nenarokova A."/>
            <person name="Lukes J."/>
            <person name="Opperdoes F.R."/>
            <person name="Yurchenko V."/>
        </authorList>
    </citation>
    <scope>NUCLEOTIDE SEQUENCE [LARGE SCALE GENOMIC DNA]</scope>
    <source>
        <strain evidence="2 3">E262AT.01</strain>
    </source>
</reference>
<feature type="region of interest" description="Disordered" evidence="1">
    <location>
        <begin position="141"/>
        <end position="229"/>
    </location>
</feature>